<evidence type="ECO:0000313" key="2">
    <source>
        <dbReference type="Proteomes" id="UP000075880"/>
    </source>
</evidence>
<dbReference type="AlphaFoldDB" id="A0AAG5DAV3"/>
<reference evidence="1" key="1">
    <citation type="submission" date="2024-04" db="UniProtKB">
        <authorList>
            <consortium name="EnsemblMetazoa"/>
        </authorList>
    </citation>
    <scope>IDENTIFICATION</scope>
    <source>
        <strain evidence="1">EBRO</strain>
    </source>
</reference>
<dbReference type="EnsemblMetazoa" id="ENSAATROPT008663">
    <property type="protein sequence ID" value="ENSAATROPP007808"/>
    <property type="gene ID" value="ENSAATROPG007061"/>
</dbReference>
<dbReference type="Proteomes" id="UP000075880">
    <property type="component" value="Unassembled WGS sequence"/>
</dbReference>
<protein>
    <submittedName>
        <fullName evidence="1">Uncharacterized protein</fullName>
    </submittedName>
</protein>
<proteinExistence type="predicted"/>
<organism evidence="1 2">
    <name type="scientific">Anopheles atroparvus</name>
    <name type="common">European mosquito</name>
    <dbReference type="NCBI Taxonomy" id="41427"/>
    <lineage>
        <taxon>Eukaryota</taxon>
        <taxon>Metazoa</taxon>
        <taxon>Ecdysozoa</taxon>
        <taxon>Arthropoda</taxon>
        <taxon>Hexapoda</taxon>
        <taxon>Insecta</taxon>
        <taxon>Pterygota</taxon>
        <taxon>Neoptera</taxon>
        <taxon>Endopterygota</taxon>
        <taxon>Diptera</taxon>
        <taxon>Nematocera</taxon>
        <taxon>Culicoidea</taxon>
        <taxon>Culicidae</taxon>
        <taxon>Anophelinae</taxon>
        <taxon>Anopheles</taxon>
    </lineage>
</organism>
<keyword evidence="2" id="KW-1185">Reference proteome</keyword>
<sequence>MQNTFLDAMVNGQTGYDKHDSWSTQCRSPNATEYGTRGSQSLGWRVAVGVIF</sequence>
<accession>A0AAG5DAV3</accession>
<evidence type="ECO:0000313" key="1">
    <source>
        <dbReference type="EnsemblMetazoa" id="ENSAATROPP007808"/>
    </source>
</evidence>
<name>A0AAG5DAV3_ANOAO</name>